<name>A0A0F9XDK1_TRIHA</name>
<reference evidence="3" key="1">
    <citation type="journal article" date="2015" name="Genome Announc.">
        <title>Draft whole-genome sequence of the biocontrol agent Trichoderma harzianum T6776.</title>
        <authorList>
            <person name="Baroncelli R."/>
            <person name="Piaggeschi G."/>
            <person name="Fiorini L."/>
            <person name="Bertolini E."/>
            <person name="Zapparata A."/>
            <person name="Pe M.E."/>
            <person name="Sarrocco S."/>
            <person name="Vannacci G."/>
        </authorList>
    </citation>
    <scope>NUCLEOTIDE SEQUENCE [LARGE SCALE GENOMIC DNA]</scope>
    <source>
        <strain evidence="3">T6776</strain>
    </source>
</reference>
<comment type="caution">
    <text evidence="2">The sequence shown here is derived from an EMBL/GenBank/DDBJ whole genome shotgun (WGS) entry which is preliminary data.</text>
</comment>
<protein>
    <submittedName>
        <fullName evidence="2">Uncharacterized protein</fullName>
    </submittedName>
</protein>
<evidence type="ECO:0000313" key="3">
    <source>
        <dbReference type="Proteomes" id="UP000034112"/>
    </source>
</evidence>
<evidence type="ECO:0000313" key="2">
    <source>
        <dbReference type="EMBL" id="KKP02675.1"/>
    </source>
</evidence>
<feature type="region of interest" description="Disordered" evidence="1">
    <location>
        <begin position="83"/>
        <end position="106"/>
    </location>
</feature>
<dbReference type="AlphaFoldDB" id="A0A0F9XDK1"/>
<proteinExistence type="predicted"/>
<feature type="compositionally biased region" description="Low complexity" evidence="1">
    <location>
        <begin position="11"/>
        <end position="20"/>
    </location>
</feature>
<accession>A0A0F9XDK1</accession>
<organism evidence="2 3">
    <name type="scientific">Trichoderma harzianum</name>
    <name type="common">Hypocrea lixii</name>
    <dbReference type="NCBI Taxonomy" id="5544"/>
    <lineage>
        <taxon>Eukaryota</taxon>
        <taxon>Fungi</taxon>
        <taxon>Dikarya</taxon>
        <taxon>Ascomycota</taxon>
        <taxon>Pezizomycotina</taxon>
        <taxon>Sordariomycetes</taxon>
        <taxon>Hypocreomycetidae</taxon>
        <taxon>Hypocreales</taxon>
        <taxon>Hypocreaceae</taxon>
        <taxon>Trichoderma</taxon>
    </lineage>
</organism>
<dbReference type="EMBL" id="JOKZ01000140">
    <property type="protein sequence ID" value="KKP02675.1"/>
    <property type="molecule type" value="Genomic_DNA"/>
</dbReference>
<feature type="compositionally biased region" description="Basic residues" evidence="1">
    <location>
        <begin position="1"/>
        <end position="10"/>
    </location>
</feature>
<gene>
    <name evidence="2" type="ORF">THAR02_05218</name>
</gene>
<sequence length="128" mass="14360">MKASSNKRQRLSILNKNNLPNLPPPSPPQRNINPLQPTLLRPLIPKHLPHNPIPPLTAKIPHRHPRPPQRIPHALCRSLLAHKQAQHALPPPSGRRPGERSLQLPDHVRAYPLDPAFALHQDLDCRGG</sequence>
<dbReference type="Proteomes" id="UP000034112">
    <property type="component" value="Unassembled WGS sequence"/>
</dbReference>
<feature type="region of interest" description="Disordered" evidence="1">
    <location>
        <begin position="1"/>
        <end position="70"/>
    </location>
</feature>
<evidence type="ECO:0000256" key="1">
    <source>
        <dbReference type="SAM" id="MobiDB-lite"/>
    </source>
</evidence>